<reference evidence="1 2" key="1">
    <citation type="submission" date="2015-09" db="EMBL/GenBank/DDBJ databases">
        <authorList>
            <consortium name="Pathogen Informatics"/>
        </authorList>
    </citation>
    <scope>NUCLEOTIDE SEQUENCE [LARGE SCALE GENOMIC DNA]</scope>
    <source>
        <strain evidence="1 2">2789STDY5608838</strain>
    </source>
</reference>
<protein>
    <submittedName>
        <fullName evidence="1">Uncharacterized protein</fullName>
    </submittedName>
</protein>
<evidence type="ECO:0000313" key="2">
    <source>
        <dbReference type="Proteomes" id="UP000095447"/>
    </source>
</evidence>
<evidence type="ECO:0000313" key="1">
    <source>
        <dbReference type="EMBL" id="CUO59037.1"/>
    </source>
</evidence>
<sequence>MEEYLKEFNEYKYIVLCNGLFDAGFKNLNDALNHCANQKKRYRYNNYKVYDVDGEDDTKQLERIRESYESYIHYLEERENDDWEH</sequence>
<dbReference type="RefSeq" id="WP_055054369.1">
    <property type="nucleotide sequence ID" value="NZ_CYZA01000042.1"/>
</dbReference>
<name>A0A174GBN1_9FIRM</name>
<accession>A0A174GBN1</accession>
<gene>
    <name evidence="1" type="ORF">ERS852395_03483</name>
</gene>
<dbReference type="EMBL" id="CYZA01000042">
    <property type="protein sequence ID" value="CUO59037.1"/>
    <property type="molecule type" value="Genomic_DNA"/>
</dbReference>
<dbReference type="Proteomes" id="UP000095447">
    <property type="component" value="Unassembled WGS sequence"/>
</dbReference>
<dbReference type="AlphaFoldDB" id="A0A174GBN1"/>
<proteinExistence type="predicted"/>
<organism evidence="1 2">
    <name type="scientific">Blautia obeum</name>
    <dbReference type="NCBI Taxonomy" id="40520"/>
    <lineage>
        <taxon>Bacteria</taxon>
        <taxon>Bacillati</taxon>
        <taxon>Bacillota</taxon>
        <taxon>Clostridia</taxon>
        <taxon>Lachnospirales</taxon>
        <taxon>Lachnospiraceae</taxon>
        <taxon>Blautia</taxon>
    </lineage>
</organism>